<dbReference type="PROSITE" id="PS50011">
    <property type="entry name" value="PROTEIN_KINASE_DOM"/>
    <property type="match status" value="1"/>
</dbReference>
<feature type="compositionally biased region" description="Basic and acidic residues" evidence="7">
    <location>
        <begin position="36"/>
        <end position="46"/>
    </location>
</feature>
<keyword evidence="8" id="KW-0812">Transmembrane</keyword>
<evidence type="ECO:0000256" key="7">
    <source>
        <dbReference type="SAM" id="MobiDB-lite"/>
    </source>
</evidence>
<organism evidence="10 11">
    <name type="scientific">Pseudoglutamicibacter albus</name>
    <dbReference type="NCBI Taxonomy" id="98671"/>
    <lineage>
        <taxon>Bacteria</taxon>
        <taxon>Bacillati</taxon>
        <taxon>Actinomycetota</taxon>
        <taxon>Actinomycetes</taxon>
        <taxon>Micrococcales</taxon>
        <taxon>Micrococcaceae</taxon>
        <taxon>Pseudoglutamicibacter</taxon>
    </lineage>
</organism>
<evidence type="ECO:0000256" key="4">
    <source>
        <dbReference type="ARBA" id="ARBA00022741"/>
    </source>
</evidence>
<accession>A0ABU1YZL7</accession>
<evidence type="ECO:0000313" key="10">
    <source>
        <dbReference type="EMBL" id="MDR7293814.1"/>
    </source>
</evidence>
<evidence type="ECO:0000256" key="1">
    <source>
        <dbReference type="ARBA" id="ARBA00012513"/>
    </source>
</evidence>
<feature type="transmembrane region" description="Helical" evidence="8">
    <location>
        <begin position="348"/>
        <end position="367"/>
    </location>
</feature>
<feature type="compositionally biased region" description="Acidic residues" evidence="7">
    <location>
        <begin position="16"/>
        <end position="35"/>
    </location>
</feature>
<feature type="region of interest" description="Disordered" evidence="7">
    <location>
        <begin position="377"/>
        <end position="413"/>
    </location>
</feature>
<sequence>MAYEPQDPDAHGSDPEGCEPEASEPEATDFEDSEHEDAPLSRDDPFMRVITGSDTSPDLSRDIRQYLRSGGEADVHFENYDGLPAAVRRVRATAQHDMPSPPAAWDHPHLVKILSDAEDVYREEAPAGTAAEDTRRLVMEAVPGGSAADLIEARGSLPVGEAVTLLVPIAQALTHLHAHGAVHGDVSPQNVMFRADGAPVLIDPGNARSLGAAPAKSFTEGFAPAEEVADQARDVWGWGALAWFVVTGEPPAAAEHRVPLPLTVKGIDERFAQLIDDCLSVDPRERPAAEELAPEVLAVQEPEPLNIDEAVRAEGRALMLTQHRPGKRAAGARLGSRLRGAKITPTTAIIGVAALGMLTVAGLMVFAGPRSQDAAQATQTTVAKPVASASSTEDAPGKQAGSSQRASEDERLTRADVEKQLKARMAALKQRDVAALDKVYTVKAAGLKSDRQMLEKMQAEKQRFAGVEMKLERVSIDTKQKKGKLASAVVEVKLKAHSIETETGRVVSREAGRTDVLDVGFKRVGRSWKIETIAAAAKPKG</sequence>
<protein>
    <recommendedName>
        <fullName evidence="1">non-specific serine/threonine protein kinase</fullName>
        <ecNumber evidence="1">2.7.11.1</ecNumber>
    </recommendedName>
</protein>
<keyword evidence="3" id="KW-0808">Transferase</keyword>
<dbReference type="RefSeq" id="WP_239446413.1">
    <property type="nucleotide sequence ID" value="NZ_JAKRCW010000006.1"/>
</dbReference>
<feature type="domain" description="Protein kinase" evidence="9">
    <location>
        <begin position="61"/>
        <end position="297"/>
    </location>
</feature>
<dbReference type="PANTHER" id="PTHR43289">
    <property type="entry name" value="MITOGEN-ACTIVATED PROTEIN KINASE KINASE KINASE 20-RELATED"/>
    <property type="match status" value="1"/>
</dbReference>
<keyword evidence="8" id="KW-0472">Membrane</keyword>
<keyword evidence="8" id="KW-1133">Transmembrane helix</keyword>
<reference evidence="10" key="1">
    <citation type="submission" date="2023-07" db="EMBL/GenBank/DDBJ databases">
        <title>Sequencing the genomes of 1000 actinobacteria strains.</title>
        <authorList>
            <person name="Klenk H.-P."/>
        </authorList>
    </citation>
    <scope>NUCLEOTIDE SEQUENCE</scope>
    <source>
        <strain evidence="10">DSM 13068</strain>
    </source>
</reference>
<gene>
    <name evidence="10" type="ORF">J2S67_001082</name>
</gene>
<proteinExistence type="predicted"/>
<keyword evidence="2" id="KW-0723">Serine/threonine-protein kinase</keyword>
<dbReference type="EC" id="2.7.11.1" evidence="1"/>
<feature type="region of interest" description="Disordered" evidence="7">
    <location>
        <begin position="1"/>
        <end position="57"/>
    </location>
</feature>
<dbReference type="PANTHER" id="PTHR43289:SF6">
    <property type="entry name" value="SERINE_THREONINE-PROTEIN KINASE NEKL-3"/>
    <property type="match status" value="1"/>
</dbReference>
<evidence type="ECO:0000256" key="6">
    <source>
        <dbReference type="ARBA" id="ARBA00022840"/>
    </source>
</evidence>
<evidence type="ECO:0000259" key="9">
    <source>
        <dbReference type="PROSITE" id="PS50011"/>
    </source>
</evidence>
<evidence type="ECO:0000256" key="8">
    <source>
        <dbReference type="SAM" id="Phobius"/>
    </source>
</evidence>
<evidence type="ECO:0000313" key="11">
    <source>
        <dbReference type="Proteomes" id="UP001180715"/>
    </source>
</evidence>
<dbReference type="InterPro" id="IPR011009">
    <property type="entry name" value="Kinase-like_dom_sf"/>
</dbReference>
<dbReference type="EMBL" id="JAVDXX010000001">
    <property type="protein sequence ID" value="MDR7293814.1"/>
    <property type="molecule type" value="Genomic_DNA"/>
</dbReference>
<dbReference type="InterPro" id="IPR000719">
    <property type="entry name" value="Prot_kinase_dom"/>
</dbReference>
<keyword evidence="5" id="KW-0418">Kinase</keyword>
<dbReference type="Pfam" id="PF00069">
    <property type="entry name" value="Pkinase"/>
    <property type="match status" value="1"/>
</dbReference>
<dbReference type="SMART" id="SM00220">
    <property type="entry name" value="S_TKc"/>
    <property type="match status" value="1"/>
</dbReference>
<keyword evidence="11" id="KW-1185">Reference proteome</keyword>
<dbReference type="SUPFAM" id="SSF56112">
    <property type="entry name" value="Protein kinase-like (PK-like)"/>
    <property type="match status" value="1"/>
</dbReference>
<evidence type="ECO:0000256" key="3">
    <source>
        <dbReference type="ARBA" id="ARBA00022679"/>
    </source>
</evidence>
<dbReference type="Proteomes" id="UP001180715">
    <property type="component" value="Unassembled WGS sequence"/>
</dbReference>
<keyword evidence="4" id="KW-0547">Nucleotide-binding</keyword>
<evidence type="ECO:0000256" key="2">
    <source>
        <dbReference type="ARBA" id="ARBA00022527"/>
    </source>
</evidence>
<keyword evidence="6" id="KW-0067">ATP-binding</keyword>
<comment type="caution">
    <text evidence="10">The sequence shown here is derived from an EMBL/GenBank/DDBJ whole genome shotgun (WGS) entry which is preliminary data.</text>
</comment>
<evidence type="ECO:0000256" key="5">
    <source>
        <dbReference type="ARBA" id="ARBA00022777"/>
    </source>
</evidence>
<name>A0ABU1YZL7_9MICC</name>
<dbReference type="Gene3D" id="1.10.510.10">
    <property type="entry name" value="Transferase(Phosphotransferase) domain 1"/>
    <property type="match status" value="1"/>
</dbReference>